<sequence length="83" mass="8792">MATTETCPATTEPRPPALTDTFLKVPRSRGLADFRGGASGVNKSPVCSARSASRELEEPSVPKVGLRARRGHFGIKQTVLGLT</sequence>
<dbReference type="EMBL" id="AKHW03005416">
    <property type="protein sequence ID" value="KYO27059.1"/>
    <property type="molecule type" value="Genomic_DNA"/>
</dbReference>
<name>A0A151MRL1_ALLMI</name>
<feature type="region of interest" description="Disordered" evidence="1">
    <location>
        <begin position="1"/>
        <end position="20"/>
    </location>
</feature>
<evidence type="ECO:0000313" key="2">
    <source>
        <dbReference type="EMBL" id="KYO27059.1"/>
    </source>
</evidence>
<protein>
    <submittedName>
        <fullName evidence="2">Uncharacterized protein</fullName>
    </submittedName>
</protein>
<reference evidence="2 3" key="1">
    <citation type="journal article" date="2012" name="Genome Biol.">
        <title>Sequencing three crocodilian genomes to illuminate the evolution of archosaurs and amniotes.</title>
        <authorList>
            <person name="St John J.A."/>
            <person name="Braun E.L."/>
            <person name="Isberg S.R."/>
            <person name="Miles L.G."/>
            <person name="Chong A.Y."/>
            <person name="Gongora J."/>
            <person name="Dalzell P."/>
            <person name="Moran C."/>
            <person name="Bed'hom B."/>
            <person name="Abzhanov A."/>
            <person name="Burgess S.C."/>
            <person name="Cooksey A.M."/>
            <person name="Castoe T.A."/>
            <person name="Crawford N.G."/>
            <person name="Densmore L.D."/>
            <person name="Drew J.C."/>
            <person name="Edwards S.V."/>
            <person name="Faircloth B.C."/>
            <person name="Fujita M.K."/>
            <person name="Greenwold M.J."/>
            <person name="Hoffmann F.G."/>
            <person name="Howard J.M."/>
            <person name="Iguchi T."/>
            <person name="Janes D.E."/>
            <person name="Khan S.Y."/>
            <person name="Kohno S."/>
            <person name="de Koning A.J."/>
            <person name="Lance S.L."/>
            <person name="McCarthy F.M."/>
            <person name="McCormack J.E."/>
            <person name="Merchant M.E."/>
            <person name="Peterson D.G."/>
            <person name="Pollock D.D."/>
            <person name="Pourmand N."/>
            <person name="Raney B.J."/>
            <person name="Roessler K.A."/>
            <person name="Sanford J.R."/>
            <person name="Sawyer R.H."/>
            <person name="Schmidt C.J."/>
            <person name="Triplett E.W."/>
            <person name="Tuberville T.D."/>
            <person name="Venegas-Anaya M."/>
            <person name="Howard J.T."/>
            <person name="Jarvis E.D."/>
            <person name="Guillette L.J.Jr."/>
            <person name="Glenn T.C."/>
            <person name="Green R.E."/>
            <person name="Ray D.A."/>
        </authorList>
    </citation>
    <scope>NUCLEOTIDE SEQUENCE [LARGE SCALE GENOMIC DNA]</scope>
    <source>
        <strain evidence="2">KSC_2009_1</strain>
    </source>
</reference>
<dbReference type="Proteomes" id="UP000050525">
    <property type="component" value="Unassembled WGS sequence"/>
</dbReference>
<dbReference type="AlphaFoldDB" id="A0A151MRL1"/>
<comment type="caution">
    <text evidence="2">The sequence shown here is derived from an EMBL/GenBank/DDBJ whole genome shotgun (WGS) entry which is preliminary data.</text>
</comment>
<keyword evidence="3" id="KW-1185">Reference proteome</keyword>
<evidence type="ECO:0000313" key="3">
    <source>
        <dbReference type="Proteomes" id="UP000050525"/>
    </source>
</evidence>
<accession>A0A151MRL1</accession>
<proteinExistence type="predicted"/>
<gene>
    <name evidence="2" type="ORF">Y1Q_0014870</name>
</gene>
<evidence type="ECO:0000256" key="1">
    <source>
        <dbReference type="SAM" id="MobiDB-lite"/>
    </source>
</evidence>
<feature type="compositionally biased region" description="Low complexity" evidence="1">
    <location>
        <begin position="1"/>
        <end position="12"/>
    </location>
</feature>
<organism evidence="2 3">
    <name type="scientific">Alligator mississippiensis</name>
    <name type="common">American alligator</name>
    <dbReference type="NCBI Taxonomy" id="8496"/>
    <lineage>
        <taxon>Eukaryota</taxon>
        <taxon>Metazoa</taxon>
        <taxon>Chordata</taxon>
        <taxon>Craniata</taxon>
        <taxon>Vertebrata</taxon>
        <taxon>Euteleostomi</taxon>
        <taxon>Archelosauria</taxon>
        <taxon>Archosauria</taxon>
        <taxon>Crocodylia</taxon>
        <taxon>Alligatoridae</taxon>
        <taxon>Alligatorinae</taxon>
        <taxon>Alligator</taxon>
    </lineage>
</organism>